<protein>
    <submittedName>
        <fullName evidence="1">Uncharacterized protein</fullName>
    </submittedName>
</protein>
<comment type="caution">
    <text evidence="1">The sequence shown here is derived from an EMBL/GenBank/DDBJ whole genome shotgun (WGS) entry which is preliminary data.</text>
</comment>
<dbReference type="Proteomes" id="UP001054837">
    <property type="component" value="Unassembled WGS sequence"/>
</dbReference>
<gene>
    <name evidence="1" type="ORF">CDAR_183631</name>
</gene>
<sequence>MLGGLCNGTLVPSALKAVREKTHHQTVKIVFPEQSTDAVIYVTVSSWRLLLPQLSSGQIRRCISPISTPNTIPVERSAPVCNEIPVLLRMRRRTRKEHFIRSCLLSGLRCEPILRNVQGTKIGGLRIDF</sequence>
<accession>A0AAV4TU61</accession>
<evidence type="ECO:0000313" key="1">
    <source>
        <dbReference type="EMBL" id="GIY48512.1"/>
    </source>
</evidence>
<organism evidence="1 2">
    <name type="scientific">Caerostris darwini</name>
    <dbReference type="NCBI Taxonomy" id="1538125"/>
    <lineage>
        <taxon>Eukaryota</taxon>
        <taxon>Metazoa</taxon>
        <taxon>Ecdysozoa</taxon>
        <taxon>Arthropoda</taxon>
        <taxon>Chelicerata</taxon>
        <taxon>Arachnida</taxon>
        <taxon>Araneae</taxon>
        <taxon>Araneomorphae</taxon>
        <taxon>Entelegynae</taxon>
        <taxon>Araneoidea</taxon>
        <taxon>Araneidae</taxon>
        <taxon>Caerostris</taxon>
    </lineage>
</organism>
<evidence type="ECO:0000313" key="2">
    <source>
        <dbReference type="Proteomes" id="UP001054837"/>
    </source>
</evidence>
<proteinExistence type="predicted"/>
<dbReference type="AlphaFoldDB" id="A0AAV4TU61"/>
<name>A0AAV4TU61_9ARAC</name>
<keyword evidence="2" id="KW-1185">Reference proteome</keyword>
<reference evidence="1 2" key="1">
    <citation type="submission" date="2021-06" db="EMBL/GenBank/DDBJ databases">
        <title>Caerostris darwini draft genome.</title>
        <authorList>
            <person name="Kono N."/>
            <person name="Arakawa K."/>
        </authorList>
    </citation>
    <scope>NUCLEOTIDE SEQUENCE [LARGE SCALE GENOMIC DNA]</scope>
</reference>
<dbReference type="EMBL" id="BPLQ01010124">
    <property type="protein sequence ID" value="GIY48512.1"/>
    <property type="molecule type" value="Genomic_DNA"/>
</dbReference>